<dbReference type="Gene3D" id="1.10.10.10">
    <property type="entry name" value="Winged helix-like DNA-binding domain superfamily/Winged helix DNA-binding domain"/>
    <property type="match status" value="1"/>
</dbReference>
<reference evidence="3 5" key="1">
    <citation type="journal article" date="2015" name="Biotechnol. Bioeng.">
        <title>Genome sequence and phenotypic characterization of Caulobacter segnis.</title>
        <authorList>
            <person name="Patel S."/>
            <person name="Fletcher B."/>
            <person name="Scott D.C."/>
            <person name="Ely B."/>
        </authorList>
    </citation>
    <scope>NUCLEOTIDE SEQUENCE [LARGE SCALE GENOMIC DNA]</scope>
    <source>
        <strain evidence="3 5">PS02</strain>
    </source>
</reference>
<sequence>MSKVNKTKYAILGVLNHISGSGYDIKKFCDSSINYFWNENYGHIYPVLKKMEEEKLITKQVEQTEGRPSKNVYSITEKGRKELKEWIMLPVESIPNRSELLLKISLSGNVPTQNVIEKIESVKEECEKEFEEYSKIEEAFNTGKIKLDEKNLALWKSTVRFGKYIEEAKLKWCDETLKSLENIKDL</sequence>
<name>A0A162NFG4_9CLOT</name>
<dbReference type="InterPro" id="IPR036388">
    <property type="entry name" value="WH-like_DNA-bd_sf"/>
</dbReference>
<dbReference type="InterPro" id="IPR018309">
    <property type="entry name" value="Tscrpt_reg_PadR_C"/>
</dbReference>
<dbReference type="Pfam" id="PF03551">
    <property type="entry name" value="PadR"/>
    <property type="match status" value="1"/>
</dbReference>
<protein>
    <submittedName>
        <fullName evidence="3">Transcriptional regulator PadR-like family protein</fullName>
    </submittedName>
</protein>
<dbReference type="PANTHER" id="PTHR43252:SF6">
    <property type="entry name" value="NEGATIVE TRANSCRIPTION REGULATOR PADR"/>
    <property type="match status" value="1"/>
</dbReference>
<comment type="caution">
    <text evidence="3">The sequence shown here is derived from an EMBL/GenBank/DDBJ whole genome shotgun (WGS) entry which is preliminary data.</text>
</comment>
<evidence type="ECO:0000313" key="4">
    <source>
        <dbReference type="EMBL" id="OBR95801.1"/>
    </source>
</evidence>
<evidence type="ECO:0000313" key="3">
    <source>
        <dbReference type="EMBL" id="OAA92859.1"/>
    </source>
</evidence>
<reference evidence="4 6" key="2">
    <citation type="journal article" date="2016" name="Front. Microbiol.">
        <title>Industrial Acetogenic Biocatalysts: A Comparative Metabolic and Genomic Analysis.</title>
        <authorList>
            <person name="Bengelsdorf F."/>
            <person name="Poehlein A."/>
            <person name="Sonja S."/>
            <person name="Erz C."/>
            <person name="Hummel T."/>
            <person name="Hoffmeister S."/>
            <person name="Daniel R."/>
            <person name="Durre P."/>
        </authorList>
    </citation>
    <scope>NUCLEOTIDE SEQUENCE [LARGE SCALE GENOMIC DNA]</scope>
    <source>
        <strain evidence="4 6">PTA-10522</strain>
    </source>
</reference>
<dbReference type="EMBL" id="LROR01000036">
    <property type="protein sequence ID" value="OBR95801.1"/>
    <property type="molecule type" value="Genomic_DNA"/>
</dbReference>
<feature type="domain" description="Transcription regulator PadR N-terminal" evidence="1">
    <location>
        <begin position="11"/>
        <end position="85"/>
    </location>
</feature>
<dbReference type="InterPro" id="IPR036390">
    <property type="entry name" value="WH_DNA-bd_sf"/>
</dbReference>
<keyword evidence="6" id="KW-1185">Reference proteome</keyword>
<accession>A0A162NFG4</accession>
<dbReference type="Proteomes" id="UP000077384">
    <property type="component" value="Unassembled WGS sequence"/>
</dbReference>
<evidence type="ECO:0000313" key="6">
    <source>
        <dbReference type="Proteomes" id="UP000093694"/>
    </source>
</evidence>
<evidence type="ECO:0000313" key="5">
    <source>
        <dbReference type="Proteomes" id="UP000077384"/>
    </source>
</evidence>
<dbReference type="EMBL" id="LITQ01000016">
    <property type="protein sequence ID" value="OAA92859.1"/>
    <property type="molecule type" value="Genomic_DNA"/>
</dbReference>
<proteinExistence type="predicted"/>
<dbReference type="PATRIC" id="fig|1705578.3.peg.909"/>
<dbReference type="InterPro" id="IPR005149">
    <property type="entry name" value="Tscrpt_reg_PadR_N"/>
</dbReference>
<dbReference type="RefSeq" id="WP_063601284.1">
    <property type="nucleotide sequence ID" value="NZ_LITQ01000016.1"/>
</dbReference>
<organism evidence="3 5">
    <name type="scientific">Clostridium coskatii</name>
    <dbReference type="NCBI Taxonomy" id="1705578"/>
    <lineage>
        <taxon>Bacteria</taxon>
        <taxon>Bacillati</taxon>
        <taxon>Bacillota</taxon>
        <taxon>Clostridia</taxon>
        <taxon>Eubacteriales</taxon>
        <taxon>Clostridiaceae</taxon>
        <taxon>Clostridium</taxon>
    </lineage>
</organism>
<dbReference type="PANTHER" id="PTHR43252">
    <property type="entry name" value="TRANSCRIPTIONAL REGULATOR YQJI"/>
    <property type="match status" value="1"/>
</dbReference>
<gene>
    <name evidence="4" type="ORF">CLCOS_12340</name>
    <name evidence="3" type="ORF">WX73_00528</name>
</gene>
<evidence type="ECO:0000259" key="2">
    <source>
        <dbReference type="Pfam" id="PF10400"/>
    </source>
</evidence>
<dbReference type="SUPFAM" id="SSF46785">
    <property type="entry name" value="Winged helix' DNA-binding domain"/>
    <property type="match status" value="1"/>
</dbReference>
<dbReference type="Gene3D" id="6.10.140.190">
    <property type="match status" value="1"/>
</dbReference>
<dbReference type="Proteomes" id="UP000093694">
    <property type="component" value="Unassembled WGS sequence"/>
</dbReference>
<dbReference type="Pfam" id="PF10400">
    <property type="entry name" value="Vir_act_alpha_C"/>
    <property type="match status" value="1"/>
</dbReference>
<evidence type="ECO:0000259" key="1">
    <source>
        <dbReference type="Pfam" id="PF03551"/>
    </source>
</evidence>
<feature type="domain" description="Transcription regulator PadR C-terminal" evidence="2">
    <location>
        <begin position="97"/>
        <end position="181"/>
    </location>
</feature>
<dbReference type="AlphaFoldDB" id="A0A162NFG4"/>